<dbReference type="EMBL" id="JAPDOD010000017">
    <property type="protein sequence ID" value="MDA0162206.1"/>
    <property type="molecule type" value="Genomic_DNA"/>
</dbReference>
<name>A0A9X3MUL0_9ACTN</name>
<dbReference type="Proteomes" id="UP001149140">
    <property type="component" value="Unassembled WGS sequence"/>
</dbReference>
<keyword evidence="2" id="KW-1185">Reference proteome</keyword>
<evidence type="ECO:0000313" key="1">
    <source>
        <dbReference type="EMBL" id="MDA0162206.1"/>
    </source>
</evidence>
<gene>
    <name evidence="1" type="ORF">OM076_18180</name>
</gene>
<proteinExistence type="predicted"/>
<reference evidence="1" key="1">
    <citation type="submission" date="2022-10" db="EMBL/GenBank/DDBJ databases">
        <title>The WGS of Solirubrobacter ginsenosidimutans DSM 21036.</title>
        <authorList>
            <person name="Jiang Z."/>
        </authorList>
    </citation>
    <scope>NUCLEOTIDE SEQUENCE</scope>
    <source>
        <strain evidence="1">DSM 21036</strain>
    </source>
</reference>
<evidence type="ECO:0000313" key="2">
    <source>
        <dbReference type="Proteomes" id="UP001149140"/>
    </source>
</evidence>
<organism evidence="1 2">
    <name type="scientific">Solirubrobacter ginsenosidimutans</name>
    <dbReference type="NCBI Taxonomy" id="490573"/>
    <lineage>
        <taxon>Bacteria</taxon>
        <taxon>Bacillati</taxon>
        <taxon>Actinomycetota</taxon>
        <taxon>Thermoleophilia</taxon>
        <taxon>Solirubrobacterales</taxon>
        <taxon>Solirubrobacteraceae</taxon>
        <taxon>Solirubrobacter</taxon>
    </lineage>
</organism>
<protein>
    <submittedName>
        <fullName evidence="1">Uncharacterized protein</fullName>
    </submittedName>
</protein>
<dbReference type="RefSeq" id="WP_270041443.1">
    <property type="nucleotide sequence ID" value="NZ_JAPDOD010000017.1"/>
</dbReference>
<comment type="caution">
    <text evidence="1">The sequence shown here is derived from an EMBL/GenBank/DDBJ whole genome shotgun (WGS) entry which is preliminary data.</text>
</comment>
<sequence>MLDVTTFNDRVQIGRHFSVTFERTLRIPDDGREYPLPPSLGHFPVRRVADYADRVPPAWREHGGVFLPMYQREAMWLNFSGAHWRPHALKVALGKVNALSGKPYHQCLAAGEQDYVVAPPQPWLDGINAGDGFIKQFVAMPLGQGYTVEGQLTGEETHGGLQLVVFDPKPGRFPDQAPHVASLRARGSGAMAPACAPAGAVAAEMGLAAGGRMRQQLYPDPHGLDTWDEANFGRVYVHIANSEAWTRITGEPLPPTPVDVRAYLAAGLPWFDLYDDHLGDIGASGVLAGVKSVDELDAQHVADGVW</sequence>
<dbReference type="AlphaFoldDB" id="A0A9X3MUL0"/>
<accession>A0A9X3MUL0</accession>